<dbReference type="AlphaFoldDB" id="A0AAW2S3Y3"/>
<accession>A0AAW2S3Y3</accession>
<reference evidence="2" key="2">
    <citation type="journal article" date="2024" name="Plant">
        <title>Genomic evolution and insights into agronomic trait innovations of Sesamum species.</title>
        <authorList>
            <person name="Miao H."/>
            <person name="Wang L."/>
            <person name="Qu L."/>
            <person name="Liu H."/>
            <person name="Sun Y."/>
            <person name="Le M."/>
            <person name="Wang Q."/>
            <person name="Wei S."/>
            <person name="Zheng Y."/>
            <person name="Lin W."/>
            <person name="Duan Y."/>
            <person name="Cao H."/>
            <person name="Xiong S."/>
            <person name="Wang X."/>
            <person name="Wei L."/>
            <person name="Li C."/>
            <person name="Ma Q."/>
            <person name="Ju M."/>
            <person name="Zhao R."/>
            <person name="Li G."/>
            <person name="Mu C."/>
            <person name="Tian Q."/>
            <person name="Mei H."/>
            <person name="Zhang T."/>
            <person name="Gao T."/>
            <person name="Zhang H."/>
        </authorList>
    </citation>
    <scope>NUCLEOTIDE SEQUENCE</scope>
    <source>
        <strain evidence="2">KEN1</strain>
    </source>
</reference>
<evidence type="ECO:0000313" key="2">
    <source>
        <dbReference type="EMBL" id="KAL0386794.1"/>
    </source>
</evidence>
<reference evidence="2" key="1">
    <citation type="submission" date="2020-06" db="EMBL/GenBank/DDBJ databases">
        <authorList>
            <person name="Li T."/>
            <person name="Hu X."/>
            <person name="Zhang T."/>
            <person name="Song X."/>
            <person name="Zhang H."/>
            <person name="Dai N."/>
            <person name="Sheng W."/>
            <person name="Hou X."/>
            <person name="Wei L."/>
        </authorList>
    </citation>
    <scope>NUCLEOTIDE SEQUENCE</scope>
    <source>
        <strain evidence="2">KEN1</strain>
        <tissue evidence="2">Leaf</tissue>
    </source>
</reference>
<comment type="caution">
    <text evidence="2">The sequence shown here is derived from an EMBL/GenBank/DDBJ whole genome shotgun (WGS) entry which is preliminary data.</text>
</comment>
<dbReference type="InterPro" id="IPR054722">
    <property type="entry name" value="PolX-like_BBD"/>
</dbReference>
<gene>
    <name evidence="2" type="ORF">Slati_4580100</name>
</gene>
<dbReference type="EMBL" id="JACGWN010000054">
    <property type="protein sequence ID" value="KAL0386794.1"/>
    <property type="molecule type" value="Genomic_DNA"/>
</dbReference>
<feature type="domain" description="Retrovirus-related Pol polyprotein from transposon TNT 1-94-like beta-barrel" evidence="1">
    <location>
        <begin position="105"/>
        <end position="180"/>
    </location>
</feature>
<proteinExistence type="predicted"/>
<name>A0AAW2S3Y3_9LAMI</name>
<sequence>MTVCEGTLLPEAVAPPTLLPLATAPIVVEPIMSLKNVGSNMVYQNGLILLTVEVSLHWNLLPQSEAVTLSREEYEQLLNRPIANSATPATAFSPGAFVASHGESWMLDSSATTFLTDNRSHFSSLSTSHTSLPVRLADGSYSPISGSGTVQPTNHLTVTNVLFAPKFPVNLLFVSQLTKKHNCSVTFFPSYCVFQDLQTRRTIGRGHELGGLYFLDPSTHVDVRALSASIFPLQCHCRLGHPFLPSLKKSYLLSHPA</sequence>
<dbReference type="Pfam" id="PF22936">
    <property type="entry name" value="Pol_BBD"/>
    <property type="match status" value="1"/>
</dbReference>
<evidence type="ECO:0000259" key="1">
    <source>
        <dbReference type="Pfam" id="PF22936"/>
    </source>
</evidence>
<protein>
    <recommendedName>
        <fullName evidence="1">Retrovirus-related Pol polyprotein from transposon TNT 1-94-like beta-barrel domain-containing protein</fullName>
    </recommendedName>
</protein>
<organism evidence="2">
    <name type="scientific">Sesamum latifolium</name>
    <dbReference type="NCBI Taxonomy" id="2727402"/>
    <lineage>
        <taxon>Eukaryota</taxon>
        <taxon>Viridiplantae</taxon>
        <taxon>Streptophyta</taxon>
        <taxon>Embryophyta</taxon>
        <taxon>Tracheophyta</taxon>
        <taxon>Spermatophyta</taxon>
        <taxon>Magnoliopsida</taxon>
        <taxon>eudicotyledons</taxon>
        <taxon>Gunneridae</taxon>
        <taxon>Pentapetalae</taxon>
        <taxon>asterids</taxon>
        <taxon>lamiids</taxon>
        <taxon>Lamiales</taxon>
        <taxon>Pedaliaceae</taxon>
        <taxon>Sesamum</taxon>
    </lineage>
</organism>